<dbReference type="Gene3D" id="2.60.120.10">
    <property type="entry name" value="Jelly Rolls"/>
    <property type="match status" value="1"/>
</dbReference>
<dbReference type="EMBL" id="OV121133">
    <property type="protein sequence ID" value="CAH0550610.1"/>
    <property type="molecule type" value="Genomic_DNA"/>
</dbReference>
<feature type="domain" description="Cyclic nucleotide-binding" evidence="2">
    <location>
        <begin position="103"/>
        <end position="211"/>
    </location>
</feature>
<dbReference type="CDD" id="cd00038">
    <property type="entry name" value="CAP_ED"/>
    <property type="match status" value="1"/>
</dbReference>
<dbReference type="AlphaFoldDB" id="A0A9P0FCJ4"/>
<reference evidence="3" key="1">
    <citation type="submission" date="2021-12" db="EMBL/GenBank/DDBJ databases">
        <authorList>
            <person name="King R."/>
        </authorList>
    </citation>
    <scope>NUCLEOTIDE SEQUENCE</scope>
</reference>
<organism evidence="3 4">
    <name type="scientific">Brassicogethes aeneus</name>
    <name type="common">Rape pollen beetle</name>
    <name type="synonym">Meligethes aeneus</name>
    <dbReference type="NCBI Taxonomy" id="1431903"/>
    <lineage>
        <taxon>Eukaryota</taxon>
        <taxon>Metazoa</taxon>
        <taxon>Ecdysozoa</taxon>
        <taxon>Arthropoda</taxon>
        <taxon>Hexapoda</taxon>
        <taxon>Insecta</taxon>
        <taxon>Pterygota</taxon>
        <taxon>Neoptera</taxon>
        <taxon>Endopterygota</taxon>
        <taxon>Coleoptera</taxon>
        <taxon>Polyphaga</taxon>
        <taxon>Cucujiformia</taxon>
        <taxon>Nitidulidae</taxon>
        <taxon>Meligethinae</taxon>
        <taxon>Brassicogethes</taxon>
    </lineage>
</organism>
<evidence type="ECO:0000313" key="3">
    <source>
        <dbReference type="EMBL" id="CAH0550610.1"/>
    </source>
</evidence>
<dbReference type="PROSITE" id="PS50042">
    <property type="entry name" value="CNMP_BINDING_3"/>
    <property type="match status" value="1"/>
</dbReference>
<keyword evidence="4" id="KW-1185">Reference proteome</keyword>
<dbReference type="OrthoDB" id="166212at2759"/>
<dbReference type="PANTHER" id="PTHR23011">
    <property type="entry name" value="CYCLIC NUCLEOTIDE-BINDING DOMAIN CONTAINING PROTEIN"/>
    <property type="match status" value="1"/>
</dbReference>
<feature type="region of interest" description="Disordered" evidence="1">
    <location>
        <begin position="289"/>
        <end position="309"/>
    </location>
</feature>
<proteinExistence type="predicted"/>
<accession>A0A9P0FCJ4</accession>
<dbReference type="SMART" id="SM00100">
    <property type="entry name" value="cNMP"/>
    <property type="match status" value="1"/>
</dbReference>
<dbReference type="InterPro" id="IPR018490">
    <property type="entry name" value="cNMP-bd_dom_sf"/>
</dbReference>
<name>A0A9P0FCJ4_BRAAE</name>
<dbReference type="InterPro" id="IPR014710">
    <property type="entry name" value="RmlC-like_jellyroll"/>
</dbReference>
<dbReference type="SUPFAM" id="SSF51206">
    <property type="entry name" value="cAMP-binding domain-like"/>
    <property type="match status" value="1"/>
</dbReference>
<gene>
    <name evidence="3" type="ORF">MELIAE_LOCUS3387</name>
</gene>
<evidence type="ECO:0000256" key="1">
    <source>
        <dbReference type="SAM" id="MobiDB-lite"/>
    </source>
</evidence>
<sequence length="487" mass="56903">MVKGVKQILSPEEKRQHQIHIHRKFRALVSLILFHRSWIDDSDSGDIGDNVMQNIQRMLVGKTKKQTLSLIAKRHKATMLKTTENRTEEEIQELKRILPTNKFFKKYDDETLEELARVLEFQFFPTGRTIYAQDDPPSAIYVVLNGESRGLYRYFDYLKHSTNVAAFGHMHSGYAIGIVNVMSNVPRSLTATTTTPCELFYLSKPNFDRLLKKSFRNTYQKMAMNYNRFKYIRYWNSDTKRVCSILAKWKSFPANTVILSPTHPLKEYTFFVISGVCYLMDQVNTLAPKKHKNKKASTASQSSQKSRDIIDARARETLHKEMKNMDPAQRATEIINRALAALAALSKEPDEENSETKRPSFQESHKGIHFVNVCEYRPLSCFNIGENLFDRLVVTKTKTHLLLIPQLWLQHQNTNNAWSILIGYLNRSIPNKEKVQTDFLQEKIWNKYKQKLVRKIMDNYIITNDNNQHNIPYSTRLSSPEYFQRFQ</sequence>
<dbReference type="Proteomes" id="UP001154078">
    <property type="component" value="Chromosome 2"/>
</dbReference>
<evidence type="ECO:0000259" key="2">
    <source>
        <dbReference type="PROSITE" id="PS50042"/>
    </source>
</evidence>
<dbReference type="Pfam" id="PF00027">
    <property type="entry name" value="cNMP_binding"/>
    <property type="match status" value="1"/>
</dbReference>
<dbReference type="PANTHER" id="PTHR23011:SF41">
    <property type="entry name" value="CYCLIC NUCLEOTIDE-BINDING DOMAIN-CONTAINING PROTEIN"/>
    <property type="match status" value="1"/>
</dbReference>
<protein>
    <recommendedName>
        <fullName evidence="2">Cyclic nucleotide-binding domain-containing protein</fullName>
    </recommendedName>
</protein>
<evidence type="ECO:0000313" key="4">
    <source>
        <dbReference type="Proteomes" id="UP001154078"/>
    </source>
</evidence>
<dbReference type="InterPro" id="IPR000595">
    <property type="entry name" value="cNMP-bd_dom"/>
</dbReference>